<feature type="non-terminal residue" evidence="2">
    <location>
        <position position="46"/>
    </location>
</feature>
<dbReference type="EMBL" id="DAARUI010000059">
    <property type="protein sequence ID" value="HAE3977416.1"/>
    <property type="molecule type" value="Genomic_DNA"/>
</dbReference>
<comment type="caution">
    <text evidence="2">The sequence shown here is derived from an EMBL/GenBank/DDBJ whole genome shotgun (WGS) entry which is preliminary data.</text>
</comment>
<dbReference type="AlphaFoldDB" id="A0A730RAC7"/>
<evidence type="ECO:0000313" key="2">
    <source>
        <dbReference type="EMBL" id="HAE3977416.1"/>
    </source>
</evidence>
<keyword evidence="1" id="KW-0812">Transmembrane</keyword>
<evidence type="ECO:0000256" key="1">
    <source>
        <dbReference type="SAM" id="Phobius"/>
    </source>
</evidence>
<sequence>MSKRRIAPLTFLRRLLLRILAALAVFWGGGIALFSVVPVPFSAVMA</sequence>
<keyword evidence="1" id="KW-0472">Membrane</keyword>
<keyword evidence="1" id="KW-1133">Transmembrane helix</keyword>
<gene>
    <name evidence="2" type="primary">mtgA</name>
    <name evidence="2" type="ORF">G4A83_002857</name>
</gene>
<protein>
    <submittedName>
        <fullName evidence="2">Monofunctional biosynthetic peptidoglycan transglycosylase</fullName>
    </submittedName>
</protein>
<feature type="transmembrane region" description="Helical" evidence="1">
    <location>
        <begin position="20"/>
        <end position="41"/>
    </location>
</feature>
<reference evidence="2" key="2">
    <citation type="submission" date="2018-07" db="EMBL/GenBank/DDBJ databases">
        <authorList>
            <consortium name="NCBI Pathogen Detection Project"/>
        </authorList>
    </citation>
    <scope>NUCLEOTIDE SEQUENCE</scope>
    <source>
        <strain evidence="2">ST14</strain>
    </source>
</reference>
<proteinExistence type="predicted"/>
<reference evidence="2" key="1">
    <citation type="journal article" date="2018" name="Genome Biol.">
        <title>SKESA: strategic k-mer extension for scrupulous assemblies.</title>
        <authorList>
            <person name="Souvorov A."/>
            <person name="Agarwala R."/>
            <person name="Lipman D.J."/>
        </authorList>
    </citation>
    <scope>NUCLEOTIDE SEQUENCE</scope>
    <source>
        <strain evidence="2">ST14</strain>
    </source>
</reference>
<accession>A0A730RAC7</accession>
<name>A0A730RAC7_SALTM</name>
<organism evidence="2">
    <name type="scientific">Salmonella typhimurium</name>
    <dbReference type="NCBI Taxonomy" id="90371"/>
    <lineage>
        <taxon>Bacteria</taxon>
        <taxon>Pseudomonadati</taxon>
        <taxon>Pseudomonadota</taxon>
        <taxon>Gammaproteobacteria</taxon>
        <taxon>Enterobacterales</taxon>
        <taxon>Enterobacteriaceae</taxon>
        <taxon>Salmonella</taxon>
    </lineage>
</organism>